<feature type="domain" description="NAD-dependent epimerase/dehydratase" evidence="11">
    <location>
        <begin position="9"/>
        <end position="258"/>
    </location>
</feature>
<comment type="pathway">
    <text evidence="3 10">Carbohydrate metabolism; galactose metabolism.</text>
</comment>
<name>A0ABT7VTY0_9GAMM</name>
<dbReference type="InterPro" id="IPR001509">
    <property type="entry name" value="Epimerase_deHydtase"/>
</dbReference>
<gene>
    <name evidence="12" type="primary">galE</name>
    <name evidence="12" type="ORF">QUF54_06765</name>
</gene>
<evidence type="ECO:0000256" key="6">
    <source>
        <dbReference type="ARBA" id="ARBA00018569"/>
    </source>
</evidence>
<dbReference type="InterPro" id="IPR005886">
    <property type="entry name" value="UDP_G4E"/>
</dbReference>
<protein>
    <recommendedName>
        <fullName evidence="6 10">UDP-glucose 4-epimerase</fullName>
        <ecNumber evidence="5 10">5.1.3.2</ecNumber>
    </recommendedName>
</protein>
<sequence>MRADTMNTILVVGGAGYIGAHMVKMLLAAGYHVVTLDNLSRGHRNAIASSDDFVFGDIADRAGLDRLFTGYKFDAVMHFAGFFRVGESMENPSIYYQNNAAATLNLLDAMVAHQVNICIFSSSATIFGEPNYLPIDEQHPKQPVNPYGWSKWMVEQMLVDYDRAYGLKSICLRYFNAAGADPEGQLGGYHTDETCLIPLALQAASGRRESITVFGQDYDTPDGTCIRDYIHIEDLCQAHLLALKQLLNGAESAAYNLGNGSGFSVKQVIDIAEEIVKKPIPVIMGKRRAGDPIRLVADSKLAQTQLGWQPKYAKLETIIAHAWQWEIAHYSVLSV</sequence>
<dbReference type="InterPro" id="IPR036291">
    <property type="entry name" value="NAD(P)-bd_dom_sf"/>
</dbReference>
<comment type="catalytic activity">
    <reaction evidence="1 10">
        <text>UDP-alpha-D-glucose = UDP-alpha-D-galactose</text>
        <dbReference type="Rhea" id="RHEA:22168"/>
        <dbReference type="ChEBI" id="CHEBI:58885"/>
        <dbReference type="ChEBI" id="CHEBI:66914"/>
        <dbReference type="EC" id="5.1.3.2"/>
    </reaction>
</comment>
<dbReference type="PANTHER" id="PTHR43725">
    <property type="entry name" value="UDP-GLUCOSE 4-EPIMERASE"/>
    <property type="match status" value="1"/>
</dbReference>
<accession>A0ABT7VTY0</accession>
<keyword evidence="8 10" id="KW-0413">Isomerase</keyword>
<evidence type="ECO:0000256" key="7">
    <source>
        <dbReference type="ARBA" id="ARBA00023027"/>
    </source>
</evidence>
<keyword evidence="9 10" id="KW-0119">Carbohydrate metabolism</keyword>
<evidence type="ECO:0000256" key="1">
    <source>
        <dbReference type="ARBA" id="ARBA00000083"/>
    </source>
</evidence>
<reference evidence="12" key="1">
    <citation type="submission" date="2023-06" db="EMBL/GenBank/DDBJ databases">
        <title>Uncultivated large filamentous bacteria from sulfidic sediments reveal new species and different genomic features in energy metabolism and defense.</title>
        <authorList>
            <person name="Fonseca A."/>
        </authorList>
    </citation>
    <scope>NUCLEOTIDE SEQUENCE</scope>
    <source>
        <strain evidence="12">HSG4</strain>
    </source>
</reference>
<evidence type="ECO:0000256" key="3">
    <source>
        <dbReference type="ARBA" id="ARBA00004947"/>
    </source>
</evidence>
<dbReference type="SUPFAM" id="SSF51735">
    <property type="entry name" value="NAD(P)-binding Rossmann-fold domains"/>
    <property type="match status" value="1"/>
</dbReference>
<dbReference type="Gene3D" id="3.90.25.10">
    <property type="entry name" value="UDP-galactose 4-epimerase, domain 1"/>
    <property type="match status" value="1"/>
</dbReference>
<comment type="similarity">
    <text evidence="4 10">Belongs to the NAD(P)-dependent epimerase/dehydratase family.</text>
</comment>
<proteinExistence type="inferred from homology"/>
<organism evidence="12 13">
    <name type="scientific">Candidatus Marithioploca araucensis</name>
    <dbReference type="NCBI Taxonomy" id="70273"/>
    <lineage>
        <taxon>Bacteria</taxon>
        <taxon>Pseudomonadati</taxon>
        <taxon>Pseudomonadota</taxon>
        <taxon>Gammaproteobacteria</taxon>
        <taxon>Thiotrichales</taxon>
        <taxon>Thiotrichaceae</taxon>
        <taxon>Candidatus Marithioploca</taxon>
    </lineage>
</organism>
<comment type="cofactor">
    <cofactor evidence="2 10">
        <name>NAD(+)</name>
        <dbReference type="ChEBI" id="CHEBI:57540"/>
    </cofactor>
</comment>
<evidence type="ECO:0000256" key="2">
    <source>
        <dbReference type="ARBA" id="ARBA00001911"/>
    </source>
</evidence>
<keyword evidence="7 10" id="KW-0520">NAD</keyword>
<evidence type="ECO:0000256" key="10">
    <source>
        <dbReference type="RuleBase" id="RU366046"/>
    </source>
</evidence>
<evidence type="ECO:0000259" key="11">
    <source>
        <dbReference type="Pfam" id="PF01370"/>
    </source>
</evidence>
<dbReference type="EC" id="5.1.3.2" evidence="5 10"/>
<dbReference type="PANTHER" id="PTHR43725:SF53">
    <property type="entry name" value="UDP-ARABINOSE 4-EPIMERASE 1"/>
    <property type="match status" value="1"/>
</dbReference>
<evidence type="ECO:0000256" key="8">
    <source>
        <dbReference type="ARBA" id="ARBA00023235"/>
    </source>
</evidence>
<dbReference type="GO" id="GO:0003978">
    <property type="term" value="F:UDP-glucose 4-epimerase activity"/>
    <property type="evidence" value="ECO:0007669"/>
    <property type="project" value="UniProtKB-EC"/>
</dbReference>
<dbReference type="NCBIfam" id="TIGR01179">
    <property type="entry name" value="galE"/>
    <property type="match status" value="1"/>
</dbReference>
<evidence type="ECO:0000256" key="4">
    <source>
        <dbReference type="ARBA" id="ARBA00007637"/>
    </source>
</evidence>
<dbReference type="Pfam" id="PF01370">
    <property type="entry name" value="Epimerase"/>
    <property type="match status" value="1"/>
</dbReference>
<comment type="caution">
    <text evidence="12">The sequence shown here is derived from an EMBL/GenBank/DDBJ whole genome shotgun (WGS) entry which is preliminary data.</text>
</comment>
<evidence type="ECO:0000313" key="12">
    <source>
        <dbReference type="EMBL" id="MDM8563036.1"/>
    </source>
</evidence>
<evidence type="ECO:0000313" key="13">
    <source>
        <dbReference type="Proteomes" id="UP001171945"/>
    </source>
</evidence>
<evidence type="ECO:0000256" key="9">
    <source>
        <dbReference type="ARBA" id="ARBA00023277"/>
    </source>
</evidence>
<evidence type="ECO:0000256" key="5">
    <source>
        <dbReference type="ARBA" id="ARBA00013189"/>
    </source>
</evidence>
<keyword evidence="13" id="KW-1185">Reference proteome</keyword>
<dbReference type="Proteomes" id="UP001171945">
    <property type="component" value="Unassembled WGS sequence"/>
</dbReference>
<dbReference type="CDD" id="cd05247">
    <property type="entry name" value="UDP_G4E_1_SDR_e"/>
    <property type="match status" value="1"/>
</dbReference>
<comment type="subunit">
    <text evidence="10">Homodimer.</text>
</comment>
<dbReference type="Gene3D" id="3.40.50.720">
    <property type="entry name" value="NAD(P)-binding Rossmann-like Domain"/>
    <property type="match status" value="1"/>
</dbReference>
<dbReference type="EMBL" id="JAUCGM010000413">
    <property type="protein sequence ID" value="MDM8563036.1"/>
    <property type="molecule type" value="Genomic_DNA"/>
</dbReference>